<gene>
    <name evidence="4" type="primary">LOC115627782</name>
</gene>
<accession>A0A6J2TX33</accession>
<dbReference type="CDD" id="cd17062">
    <property type="entry name" value="Ubl_NUB1"/>
    <property type="match status" value="1"/>
</dbReference>
<dbReference type="InterPro" id="IPR015940">
    <property type="entry name" value="UBA"/>
</dbReference>
<dbReference type="PANTHER" id="PTHR12948">
    <property type="entry name" value="NEDD8 ULTIMATE BUSTER-1 BS4 PROTEIN"/>
    <property type="match status" value="1"/>
</dbReference>
<dbReference type="OrthoDB" id="434245at2759"/>
<organism evidence="3 4">
    <name type="scientific">Drosophila lebanonensis</name>
    <name type="common">Fruit fly</name>
    <name type="synonym">Scaptodrosophila lebanonensis</name>
    <dbReference type="NCBI Taxonomy" id="7225"/>
    <lineage>
        <taxon>Eukaryota</taxon>
        <taxon>Metazoa</taxon>
        <taxon>Ecdysozoa</taxon>
        <taxon>Arthropoda</taxon>
        <taxon>Hexapoda</taxon>
        <taxon>Insecta</taxon>
        <taxon>Pterygota</taxon>
        <taxon>Neoptera</taxon>
        <taxon>Endopterygota</taxon>
        <taxon>Diptera</taxon>
        <taxon>Brachycera</taxon>
        <taxon>Muscomorpha</taxon>
        <taxon>Ephydroidea</taxon>
        <taxon>Drosophilidae</taxon>
        <taxon>Scaptodrosophila</taxon>
    </lineage>
</organism>
<feature type="domain" description="UBA" evidence="2">
    <location>
        <begin position="354"/>
        <end position="394"/>
    </location>
</feature>
<evidence type="ECO:0000313" key="3">
    <source>
        <dbReference type="Proteomes" id="UP000504634"/>
    </source>
</evidence>
<evidence type="ECO:0000256" key="1">
    <source>
        <dbReference type="SAM" id="MobiDB-lite"/>
    </source>
</evidence>
<dbReference type="InterPro" id="IPR039749">
    <property type="entry name" value="NUB1"/>
</dbReference>
<dbReference type="Gene3D" id="3.10.20.90">
    <property type="entry name" value="Phosphatidylinositol 3-kinase Catalytic Subunit, Chain A, domain 1"/>
    <property type="match status" value="1"/>
</dbReference>
<dbReference type="RefSeq" id="XP_030379452.1">
    <property type="nucleotide sequence ID" value="XM_030523592.1"/>
</dbReference>
<reference evidence="4" key="1">
    <citation type="submission" date="2025-08" db="UniProtKB">
        <authorList>
            <consortium name="RefSeq"/>
        </authorList>
    </citation>
    <scope>IDENTIFICATION</scope>
    <source>
        <strain evidence="4">11010-0011.00</strain>
        <tissue evidence="4">Whole body</tissue>
    </source>
</reference>
<protein>
    <submittedName>
        <fullName evidence="4">NEDD8 ultimate buster 1</fullName>
    </submittedName>
</protein>
<dbReference type="InterPro" id="IPR041207">
    <property type="entry name" value="NUB1_ubiquitin-like_dom"/>
</dbReference>
<keyword evidence="3" id="KW-1185">Reference proteome</keyword>
<dbReference type="CDD" id="cd14291">
    <property type="entry name" value="UBA1_NUB1_like"/>
    <property type="match status" value="1"/>
</dbReference>
<dbReference type="SUPFAM" id="SSF46934">
    <property type="entry name" value="UBA-like"/>
    <property type="match status" value="3"/>
</dbReference>
<dbReference type="InterPro" id="IPR029071">
    <property type="entry name" value="Ubiquitin-like_domsf"/>
</dbReference>
<dbReference type="PANTHER" id="PTHR12948:SF3">
    <property type="entry name" value="NEDD8 ULTIMATE BUSTER 1"/>
    <property type="match status" value="1"/>
</dbReference>
<dbReference type="Pfam" id="PF00627">
    <property type="entry name" value="UBA"/>
    <property type="match status" value="2"/>
</dbReference>
<proteinExistence type="predicted"/>
<sequence>MSQMDNIFIQIRARLQQQGIRLWEEPYYSEGLGSIEAAMEQLATDYSIQLGIDVSHCRCVLAELQDNALRKLAARREFSETGLATFKVRRIDNRGGTTTMVDVKCDLNALGAALQLAIAQKLQLSNASHVKCISAGKIVAADATLSSQGLKNNQQLIVIVGQPGDNKNGTLYERINKIKTDVETVVDSQRQLVEMEDQDGNPVFLPPDENRALLIGMGFCEKARAAMHREDYDEALLLLLEADEKFATCNSKFLESVDNYALLNLDIVWCYLCLKNVSQLPDAERRLSICERSFRRSYGDNFARLYALKGKACPERALIMRLHLLQGVVLFHQNRRDEAYERLEIAAAALNELKVNDEHLVLLVEMGFDVCDARLALRSTSGDVERAVQFIQERQKKLNEARQDSKAEREVNRRYGHQAANDGNWVNPRSVCALTDMGFERQLVVEALRRTENDMSRAVDMLQNRPDELRNSLPVVPAADERQLRSLQKLGFDAKAARVALETTQNDIDLAIVFLLKAFESEEELRSTVDRMSRLIEEGLTGATGAATISDQPSTSSAASQQSQLFDSPRSRALIESVLHKAKAEMESYKAYNRFNADLTHSDQDYLDLPLVQEEQLLAEYRNLLEQ</sequence>
<evidence type="ECO:0000259" key="2">
    <source>
        <dbReference type="PROSITE" id="PS50030"/>
    </source>
</evidence>
<dbReference type="Proteomes" id="UP000504634">
    <property type="component" value="Unplaced"/>
</dbReference>
<dbReference type="SMART" id="SM00165">
    <property type="entry name" value="UBA"/>
    <property type="match status" value="4"/>
</dbReference>
<feature type="domain" description="UBA" evidence="2">
    <location>
        <begin position="425"/>
        <end position="465"/>
    </location>
</feature>
<feature type="compositionally biased region" description="Low complexity" evidence="1">
    <location>
        <begin position="550"/>
        <end position="565"/>
    </location>
</feature>
<dbReference type="SUPFAM" id="SSF54236">
    <property type="entry name" value="Ubiquitin-like"/>
    <property type="match status" value="1"/>
</dbReference>
<evidence type="ECO:0000313" key="4">
    <source>
        <dbReference type="RefSeq" id="XP_030379452.1"/>
    </source>
</evidence>
<dbReference type="GO" id="GO:2000058">
    <property type="term" value="P:regulation of ubiquitin-dependent protein catabolic process"/>
    <property type="evidence" value="ECO:0007669"/>
    <property type="project" value="TreeGrafter"/>
</dbReference>
<feature type="domain" description="UBA" evidence="2">
    <location>
        <begin position="478"/>
        <end position="518"/>
    </location>
</feature>
<feature type="region of interest" description="Disordered" evidence="1">
    <location>
        <begin position="546"/>
        <end position="565"/>
    </location>
</feature>
<dbReference type="Gene3D" id="1.10.8.10">
    <property type="entry name" value="DNA helicase RuvA subunit, C-terminal domain"/>
    <property type="match status" value="3"/>
</dbReference>
<dbReference type="Pfam" id="PF18037">
    <property type="entry name" value="Ubiquitin_5"/>
    <property type="match status" value="1"/>
</dbReference>
<name>A0A6J2TX33_DROLE</name>
<dbReference type="GeneID" id="115627782"/>
<dbReference type="InterPro" id="IPR009060">
    <property type="entry name" value="UBA-like_sf"/>
</dbReference>
<dbReference type="PROSITE" id="PS50030">
    <property type="entry name" value="UBA"/>
    <property type="match status" value="3"/>
</dbReference>
<dbReference type="AlphaFoldDB" id="A0A6J2TX33"/>